<dbReference type="Pfam" id="PF07261">
    <property type="entry name" value="DnaB_2"/>
    <property type="match status" value="1"/>
</dbReference>
<feature type="domain" description="DnaB/C C-terminal" evidence="2">
    <location>
        <begin position="8"/>
        <end position="70"/>
    </location>
</feature>
<evidence type="ECO:0000259" key="2">
    <source>
        <dbReference type="Pfam" id="PF07261"/>
    </source>
</evidence>
<organism evidence="3">
    <name type="scientific">bioreactor metagenome</name>
    <dbReference type="NCBI Taxonomy" id="1076179"/>
    <lineage>
        <taxon>unclassified sequences</taxon>
        <taxon>metagenomes</taxon>
        <taxon>ecological metagenomes</taxon>
    </lineage>
</organism>
<evidence type="ECO:0000256" key="1">
    <source>
        <dbReference type="SAM" id="MobiDB-lite"/>
    </source>
</evidence>
<dbReference type="EMBL" id="VSSQ01027533">
    <property type="protein sequence ID" value="MPM76832.1"/>
    <property type="molecule type" value="Genomic_DNA"/>
</dbReference>
<dbReference type="NCBIfam" id="TIGR01446">
    <property type="entry name" value="DnaD_dom"/>
    <property type="match status" value="1"/>
</dbReference>
<feature type="region of interest" description="Disordered" evidence="1">
    <location>
        <begin position="67"/>
        <end position="91"/>
    </location>
</feature>
<dbReference type="Gene3D" id="1.10.10.630">
    <property type="entry name" value="DnaD domain-like"/>
    <property type="match status" value="1"/>
</dbReference>
<sequence>MGMDPSVISEPQQEQMDRWFDDYGFDLVLIKHAAQRCINQLGRADLNYIEGILKRWKADGIQTVADAIKKDKPPKGGRKGPHPKDVTSFNNYEQRNVDYDSLEKKLLGWEGDDE</sequence>
<dbReference type="InterPro" id="IPR006343">
    <property type="entry name" value="DnaB/C_C"/>
</dbReference>
<accession>A0A645CJ89</accession>
<comment type="caution">
    <text evidence="3">The sequence shown here is derived from an EMBL/GenBank/DDBJ whole genome shotgun (WGS) entry which is preliminary data.</text>
</comment>
<reference evidence="3" key="1">
    <citation type="submission" date="2019-08" db="EMBL/GenBank/DDBJ databases">
        <authorList>
            <person name="Kucharzyk K."/>
            <person name="Murdoch R.W."/>
            <person name="Higgins S."/>
            <person name="Loffler F."/>
        </authorList>
    </citation>
    <scope>NUCLEOTIDE SEQUENCE</scope>
</reference>
<name>A0A645CJ89_9ZZZZ</name>
<evidence type="ECO:0000313" key="3">
    <source>
        <dbReference type="EMBL" id="MPM76832.1"/>
    </source>
</evidence>
<proteinExistence type="predicted"/>
<dbReference type="InterPro" id="IPR034829">
    <property type="entry name" value="DnaD-like_sf"/>
</dbReference>
<dbReference type="AlphaFoldDB" id="A0A645CJ89"/>
<protein>
    <recommendedName>
        <fullName evidence="2">DnaB/C C-terminal domain-containing protein</fullName>
    </recommendedName>
</protein>
<dbReference type="PANTHER" id="PTHR37293">
    <property type="entry name" value="PHAGE REPLICATION PROTEIN-RELATED"/>
    <property type="match status" value="1"/>
</dbReference>
<dbReference type="InterPro" id="IPR053162">
    <property type="entry name" value="DnaD"/>
</dbReference>
<dbReference type="PANTHER" id="PTHR37293:SF6">
    <property type="entry name" value="DNA REPLICATION PROTEIN DNAD"/>
    <property type="match status" value="1"/>
</dbReference>
<gene>
    <name evidence="3" type="ORF">SDC9_123831</name>
</gene>
<dbReference type="SUPFAM" id="SSF158499">
    <property type="entry name" value="DnaD domain-like"/>
    <property type="match status" value="1"/>
</dbReference>